<evidence type="ECO:0000256" key="5">
    <source>
        <dbReference type="ARBA" id="ARBA00023136"/>
    </source>
</evidence>
<dbReference type="GO" id="GO:0016020">
    <property type="term" value="C:membrane"/>
    <property type="evidence" value="ECO:0007669"/>
    <property type="project" value="UniProtKB-SubCell"/>
</dbReference>
<feature type="transmembrane region" description="Helical" evidence="6">
    <location>
        <begin position="402"/>
        <end position="420"/>
    </location>
</feature>
<reference evidence="7" key="1">
    <citation type="submission" date="2021-01" db="EMBL/GenBank/DDBJ databases">
        <title>Adiantum capillus-veneris genome.</title>
        <authorList>
            <person name="Fang Y."/>
            <person name="Liao Q."/>
        </authorList>
    </citation>
    <scope>NUCLEOTIDE SEQUENCE</scope>
    <source>
        <strain evidence="7">H3</strain>
        <tissue evidence="7">Leaf</tissue>
    </source>
</reference>
<keyword evidence="8" id="KW-1185">Reference proteome</keyword>
<feature type="transmembrane region" description="Helical" evidence="6">
    <location>
        <begin position="516"/>
        <end position="539"/>
    </location>
</feature>
<feature type="transmembrane region" description="Helical" evidence="6">
    <location>
        <begin position="440"/>
        <end position="461"/>
    </location>
</feature>
<feature type="transmembrane region" description="Helical" evidence="6">
    <location>
        <begin position="559"/>
        <end position="578"/>
    </location>
</feature>
<evidence type="ECO:0000313" key="7">
    <source>
        <dbReference type="EMBL" id="KAI5077241.1"/>
    </source>
</evidence>
<sequence>MATDDNPVTSSNYCCLFCPNSNSTLSYFCCSTSVSISDPASLKPDFETPERQRGGWRSIPFVLFNELVERLASVGLSLNLISYLMGSYHMNQVMAASIINIVGGTASFTPLLGAFVSDAYLGRFWTILLGSISHLIALLLLVATAACKSLRPPSGSGNASQGDLAFLLVSLGLTTVAAGALRPCSYAFGADQLVQQETPGYDKQQMQSFFNWYFFFLYCSFLAGATILVYIQDRLGWVWGFSIPAACIVIGIAILVLGVPRFRFVPPSGSPFTVYARVIVAAICKTKHPLPLELYNGKSTPFTEHGEMDDPLCHTKHLKWLDRAATVTQSDVNPDGSVKSTRTFQLCTVHEVEQLKAVVVLAPIWFVFMLSTTVLSIHGAFNVPQARRMDRRIGSSGFSIPPASMLVFSSLTIVIWMPLYDRVVVPRARKITGHPGGITTLQRIGIGFGLSVAALMVSGLVEMRRRRLGQHNERVSAMWLVPQYCLYGLGESLYGVGQLEFLYDQLPANMRTVAGAVFWCSAGAGHYIGTAMLQLVHQFTAAAGSDWLVDDMNHGHLDYFFFLLAVLQTANILLFLIVSHQYKYKGLTTSPAGQGQLT</sequence>
<evidence type="ECO:0000256" key="3">
    <source>
        <dbReference type="ARBA" id="ARBA00022692"/>
    </source>
</evidence>
<comment type="similarity">
    <text evidence="2">Belongs to the major facilitator superfamily. Proton-dependent oligopeptide transporter (POT/PTR) (TC 2.A.17) family.</text>
</comment>
<dbReference type="OrthoDB" id="8904098at2759"/>
<name>A0A9D4V0J7_ADICA</name>
<keyword evidence="4 6" id="KW-1133">Transmembrane helix</keyword>
<evidence type="ECO:0000256" key="2">
    <source>
        <dbReference type="ARBA" id="ARBA00005982"/>
    </source>
</evidence>
<comment type="caution">
    <text evidence="7">The sequence shown here is derived from an EMBL/GenBank/DDBJ whole genome shotgun (WGS) entry which is preliminary data.</text>
</comment>
<feature type="transmembrane region" description="Helical" evidence="6">
    <location>
        <begin position="93"/>
        <end position="116"/>
    </location>
</feature>
<proteinExistence type="inferred from homology"/>
<evidence type="ECO:0000256" key="1">
    <source>
        <dbReference type="ARBA" id="ARBA00004141"/>
    </source>
</evidence>
<feature type="transmembrane region" description="Helical" evidence="6">
    <location>
        <begin position="209"/>
        <end position="231"/>
    </location>
</feature>
<dbReference type="InterPro" id="IPR036259">
    <property type="entry name" value="MFS_trans_sf"/>
</dbReference>
<dbReference type="GO" id="GO:0022857">
    <property type="term" value="F:transmembrane transporter activity"/>
    <property type="evidence" value="ECO:0007669"/>
    <property type="project" value="InterPro"/>
</dbReference>
<dbReference type="Pfam" id="PF00854">
    <property type="entry name" value="PTR2"/>
    <property type="match status" value="1"/>
</dbReference>
<evidence type="ECO:0000256" key="4">
    <source>
        <dbReference type="ARBA" id="ARBA00022989"/>
    </source>
</evidence>
<feature type="transmembrane region" description="Helical" evidence="6">
    <location>
        <begin position="164"/>
        <end position="189"/>
    </location>
</feature>
<feature type="transmembrane region" description="Helical" evidence="6">
    <location>
        <begin position="238"/>
        <end position="259"/>
    </location>
</feature>
<dbReference type="EMBL" id="JABFUD020000007">
    <property type="protein sequence ID" value="KAI5077241.1"/>
    <property type="molecule type" value="Genomic_DNA"/>
</dbReference>
<feature type="transmembrane region" description="Helical" evidence="6">
    <location>
        <begin position="358"/>
        <end position="381"/>
    </location>
</feature>
<protein>
    <submittedName>
        <fullName evidence="7">Uncharacterized protein</fullName>
    </submittedName>
</protein>
<dbReference type="Gene3D" id="1.20.1250.20">
    <property type="entry name" value="MFS general substrate transporter like domains"/>
    <property type="match status" value="1"/>
</dbReference>
<dbReference type="SUPFAM" id="SSF103473">
    <property type="entry name" value="MFS general substrate transporter"/>
    <property type="match status" value="1"/>
</dbReference>
<comment type="subcellular location">
    <subcellularLocation>
        <location evidence="1">Membrane</location>
        <topology evidence="1">Multi-pass membrane protein</topology>
    </subcellularLocation>
</comment>
<evidence type="ECO:0000313" key="8">
    <source>
        <dbReference type="Proteomes" id="UP000886520"/>
    </source>
</evidence>
<feature type="transmembrane region" description="Helical" evidence="6">
    <location>
        <begin position="122"/>
        <end position="143"/>
    </location>
</feature>
<dbReference type="Proteomes" id="UP000886520">
    <property type="component" value="Chromosome 7"/>
</dbReference>
<dbReference type="AlphaFoldDB" id="A0A9D4V0J7"/>
<dbReference type="InterPro" id="IPR000109">
    <property type="entry name" value="POT_fam"/>
</dbReference>
<keyword evidence="5 6" id="KW-0472">Membrane</keyword>
<dbReference type="PANTHER" id="PTHR11654">
    <property type="entry name" value="OLIGOPEPTIDE TRANSPORTER-RELATED"/>
    <property type="match status" value="1"/>
</dbReference>
<gene>
    <name evidence="7" type="ORF">GOP47_0007065</name>
</gene>
<organism evidence="7 8">
    <name type="scientific">Adiantum capillus-veneris</name>
    <name type="common">Maidenhair fern</name>
    <dbReference type="NCBI Taxonomy" id="13818"/>
    <lineage>
        <taxon>Eukaryota</taxon>
        <taxon>Viridiplantae</taxon>
        <taxon>Streptophyta</taxon>
        <taxon>Embryophyta</taxon>
        <taxon>Tracheophyta</taxon>
        <taxon>Polypodiopsida</taxon>
        <taxon>Polypodiidae</taxon>
        <taxon>Polypodiales</taxon>
        <taxon>Pteridineae</taxon>
        <taxon>Pteridaceae</taxon>
        <taxon>Vittarioideae</taxon>
        <taxon>Adiantum</taxon>
    </lineage>
</organism>
<keyword evidence="3 6" id="KW-0812">Transmembrane</keyword>
<accession>A0A9D4V0J7</accession>
<evidence type="ECO:0000256" key="6">
    <source>
        <dbReference type="SAM" id="Phobius"/>
    </source>
</evidence>